<name>A0AAV4YET4_CAEEX</name>
<accession>A0AAV4YET4</accession>
<evidence type="ECO:0000256" key="2">
    <source>
        <dbReference type="PROSITE-ProRule" id="PRU00302"/>
    </source>
</evidence>
<dbReference type="CDD" id="cd00033">
    <property type="entry name" value="CCP"/>
    <property type="match status" value="1"/>
</dbReference>
<keyword evidence="1" id="KW-1015">Disulfide bond</keyword>
<evidence type="ECO:0000256" key="1">
    <source>
        <dbReference type="ARBA" id="ARBA00023157"/>
    </source>
</evidence>
<dbReference type="Gene3D" id="2.10.70.10">
    <property type="entry name" value="Complement Module, domain 1"/>
    <property type="match status" value="1"/>
</dbReference>
<comment type="caution">
    <text evidence="2">Lacks conserved residue(s) required for the propagation of feature annotation.</text>
</comment>
<keyword evidence="5" id="KW-1185">Reference proteome</keyword>
<protein>
    <recommendedName>
        <fullName evidence="3">Sushi domain-containing protein</fullName>
    </recommendedName>
</protein>
<dbReference type="Proteomes" id="UP001054945">
    <property type="component" value="Unassembled WGS sequence"/>
</dbReference>
<sequence>MRPYFLFKMTQLIRHDVNGVMSNSSFLRRCVGALSFPEEKLAHGHVIYEASEHVKRTMAPENYLLRYRCSAGYTLKGHKNIACVGNKWTHKVPTCLSNFAYNFLLKKRYR</sequence>
<dbReference type="PROSITE" id="PS50923">
    <property type="entry name" value="SUSHI"/>
    <property type="match status" value="1"/>
</dbReference>
<comment type="caution">
    <text evidence="4">The sequence shown here is derived from an EMBL/GenBank/DDBJ whole genome shotgun (WGS) entry which is preliminary data.</text>
</comment>
<reference evidence="4 5" key="1">
    <citation type="submission" date="2021-06" db="EMBL/GenBank/DDBJ databases">
        <title>Caerostris extrusa draft genome.</title>
        <authorList>
            <person name="Kono N."/>
            <person name="Arakawa K."/>
        </authorList>
    </citation>
    <scope>NUCLEOTIDE SEQUENCE [LARGE SCALE GENOMIC DNA]</scope>
</reference>
<proteinExistence type="predicted"/>
<evidence type="ECO:0000313" key="4">
    <source>
        <dbReference type="EMBL" id="GIZ04750.1"/>
    </source>
</evidence>
<dbReference type="SMART" id="SM00032">
    <property type="entry name" value="CCP"/>
    <property type="match status" value="1"/>
</dbReference>
<organism evidence="4 5">
    <name type="scientific">Caerostris extrusa</name>
    <name type="common">Bark spider</name>
    <name type="synonym">Caerostris bankana</name>
    <dbReference type="NCBI Taxonomy" id="172846"/>
    <lineage>
        <taxon>Eukaryota</taxon>
        <taxon>Metazoa</taxon>
        <taxon>Ecdysozoa</taxon>
        <taxon>Arthropoda</taxon>
        <taxon>Chelicerata</taxon>
        <taxon>Arachnida</taxon>
        <taxon>Araneae</taxon>
        <taxon>Araneomorphae</taxon>
        <taxon>Entelegynae</taxon>
        <taxon>Araneoidea</taxon>
        <taxon>Araneidae</taxon>
        <taxon>Caerostris</taxon>
    </lineage>
</organism>
<dbReference type="InterPro" id="IPR035976">
    <property type="entry name" value="Sushi/SCR/CCP_sf"/>
</dbReference>
<evidence type="ECO:0000313" key="5">
    <source>
        <dbReference type="Proteomes" id="UP001054945"/>
    </source>
</evidence>
<dbReference type="EMBL" id="BPLR01001789">
    <property type="protein sequence ID" value="GIZ04750.1"/>
    <property type="molecule type" value="Genomic_DNA"/>
</dbReference>
<dbReference type="InterPro" id="IPR000436">
    <property type="entry name" value="Sushi_SCR_CCP_dom"/>
</dbReference>
<evidence type="ECO:0000259" key="3">
    <source>
        <dbReference type="PROSITE" id="PS50923"/>
    </source>
</evidence>
<dbReference type="Pfam" id="PF00084">
    <property type="entry name" value="Sushi"/>
    <property type="match status" value="1"/>
</dbReference>
<dbReference type="AlphaFoldDB" id="A0AAV4YET4"/>
<keyword evidence="2" id="KW-0768">Sushi</keyword>
<feature type="domain" description="Sushi" evidence="3">
    <location>
        <begin position="28"/>
        <end position="97"/>
    </location>
</feature>
<dbReference type="SUPFAM" id="SSF57535">
    <property type="entry name" value="Complement control module/SCR domain"/>
    <property type="match status" value="1"/>
</dbReference>
<gene>
    <name evidence="4" type="ORF">CEXT_32211</name>
</gene>